<proteinExistence type="inferred from homology"/>
<dbReference type="GO" id="GO:0016491">
    <property type="term" value="F:oxidoreductase activity"/>
    <property type="evidence" value="ECO:0000318"/>
    <property type="project" value="GO_Central"/>
</dbReference>
<dbReference type="eggNOG" id="KOG1263">
    <property type="taxonomic scope" value="Eukaryota"/>
</dbReference>
<evidence type="ECO:0000313" key="3">
    <source>
        <dbReference type="EMBL" id="PNT47361.2"/>
    </source>
</evidence>
<dbReference type="InterPro" id="IPR045087">
    <property type="entry name" value="Cu-oxidase_fam"/>
</dbReference>
<dbReference type="STRING" id="3694.B9GQU0"/>
<dbReference type="Proteomes" id="UP000006729">
    <property type="component" value="Chromosome 2"/>
</dbReference>
<dbReference type="InterPro" id="IPR001117">
    <property type="entry name" value="Cu-oxidase_2nd"/>
</dbReference>
<dbReference type="AlphaFoldDB" id="B9GQU0"/>
<dbReference type="Pfam" id="PF07732">
    <property type="entry name" value="Cu-oxidase_3"/>
    <property type="match status" value="1"/>
</dbReference>
<dbReference type="FunCoup" id="B9GQU0">
    <property type="interactions" value="7"/>
</dbReference>
<name>B9GQU0_POPTR</name>
<dbReference type="OrthoDB" id="2121828at2759"/>
<dbReference type="SUPFAM" id="SSF49503">
    <property type="entry name" value="Cupredoxins"/>
    <property type="match status" value="3"/>
</dbReference>
<keyword evidence="2" id="KW-0325">Glycoprotein</keyword>
<accession>B9GQU0</accession>
<dbReference type="InterPro" id="IPR008972">
    <property type="entry name" value="Cupredoxin"/>
</dbReference>
<dbReference type="InterPro" id="IPR011707">
    <property type="entry name" value="Cu-oxidase-like_N"/>
</dbReference>
<gene>
    <name evidence="3" type="ORF">POPTR_002G020323v4</name>
</gene>
<comment type="similarity">
    <text evidence="1">Belongs to the multicopper oxidase family.</text>
</comment>
<dbReference type="Pfam" id="PF07731">
    <property type="entry name" value="Cu-oxidase_2"/>
    <property type="match status" value="1"/>
</dbReference>
<evidence type="ECO:0000256" key="2">
    <source>
        <dbReference type="ARBA" id="ARBA00023180"/>
    </source>
</evidence>
<sequence>MVQLAIWSNLPTAKFVEALAALVLTNSALEFLSSQEHITDQDFLSVGNHRRHHLEFGSSCNHRQRKKCGIKVCIYFLKGHGRKPHQKILFYSDNHNEDSRPFA</sequence>
<organism evidence="3 4">
    <name type="scientific">Populus trichocarpa</name>
    <name type="common">Western balsam poplar</name>
    <name type="synonym">Populus balsamifera subsp. trichocarpa</name>
    <dbReference type="NCBI Taxonomy" id="3694"/>
    <lineage>
        <taxon>Eukaryota</taxon>
        <taxon>Viridiplantae</taxon>
        <taxon>Streptophyta</taxon>
        <taxon>Embryophyta</taxon>
        <taxon>Tracheophyta</taxon>
        <taxon>Spermatophyta</taxon>
        <taxon>Magnoliopsida</taxon>
        <taxon>eudicotyledons</taxon>
        <taxon>Gunneridae</taxon>
        <taxon>Pentapetalae</taxon>
        <taxon>rosids</taxon>
        <taxon>fabids</taxon>
        <taxon>Malpighiales</taxon>
        <taxon>Salicaceae</taxon>
        <taxon>Saliceae</taxon>
        <taxon>Populus</taxon>
    </lineage>
</organism>
<dbReference type="InParanoid" id="B9GQU0"/>
<dbReference type="Gene3D" id="2.60.40.420">
    <property type="entry name" value="Cupredoxins - blue copper proteins"/>
    <property type="match status" value="3"/>
</dbReference>
<evidence type="ECO:0000313" key="4">
    <source>
        <dbReference type="Proteomes" id="UP000006729"/>
    </source>
</evidence>
<dbReference type="PANTHER" id="PTHR11709:SF296">
    <property type="entry name" value="MULTI-COPPER OXIDASE TYPE I FAMILY PROTEIN"/>
    <property type="match status" value="1"/>
</dbReference>
<dbReference type="EMBL" id="CM009291">
    <property type="protein sequence ID" value="PNT47361.2"/>
    <property type="molecule type" value="Genomic_DNA"/>
</dbReference>
<reference evidence="3 4" key="1">
    <citation type="journal article" date="2006" name="Science">
        <title>The genome of black cottonwood, Populus trichocarpa (Torr. &amp; Gray).</title>
        <authorList>
            <person name="Tuskan G.A."/>
            <person name="Difazio S."/>
            <person name="Jansson S."/>
            <person name="Bohlmann J."/>
            <person name="Grigoriev I."/>
            <person name="Hellsten U."/>
            <person name="Putnam N."/>
            <person name="Ralph S."/>
            <person name="Rombauts S."/>
            <person name="Salamov A."/>
            <person name="Schein J."/>
            <person name="Sterck L."/>
            <person name="Aerts A."/>
            <person name="Bhalerao R.R."/>
            <person name="Bhalerao R.P."/>
            <person name="Blaudez D."/>
            <person name="Boerjan W."/>
            <person name="Brun A."/>
            <person name="Brunner A."/>
            <person name="Busov V."/>
            <person name="Campbell M."/>
            <person name="Carlson J."/>
            <person name="Chalot M."/>
            <person name="Chapman J."/>
            <person name="Chen G.L."/>
            <person name="Cooper D."/>
            <person name="Coutinho P.M."/>
            <person name="Couturier J."/>
            <person name="Covert S."/>
            <person name="Cronk Q."/>
            <person name="Cunningham R."/>
            <person name="Davis J."/>
            <person name="Degroeve S."/>
            <person name="Dejardin A."/>
            <person name="Depamphilis C."/>
            <person name="Detter J."/>
            <person name="Dirks B."/>
            <person name="Dubchak I."/>
            <person name="Duplessis S."/>
            <person name="Ehlting J."/>
            <person name="Ellis B."/>
            <person name="Gendler K."/>
            <person name="Goodstein D."/>
            <person name="Gribskov M."/>
            <person name="Grimwood J."/>
            <person name="Groover A."/>
            <person name="Gunter L."/>
            <person name="Hamberger B."/>
            <person name="Heinze B."/>
            <person name="Helariutta Y."/>
            <person name="Henrissat B."/>
            <person name="Holligan D."/>
            <person name="Holt R."/>
            <person name="Huang W."/>
            <person name="Islam-Faridi N."/>
            <person name="Jones S."/>
            <person name="Jones-Rhoades M."/>
            <person name="Jorgensen R."/>
            <person name="Joshi C."/>
            <person name="Kangasjarvi J."/>
            <person name="Karlsson J."/>
            <person name="Kelleher C."/>
            <person name="Kirkpatrick R."/>
            <person name="Kirst M."/>
            <person name="Kohler A."/>
            <person name="Kalluri U."/>
            <person name="Larimer F."/>
            <person name="Leebens-Mack J."/>
            <person name="Leple J.C."/>
            <person name="Locascio P."/>
            <person name="Lou Y."/>
            <person name="Lucas S."/>
            <person name="Martin F."/>
            <person name="Montanini B."/>
            <person name="Napoli C."/>
            <person name="Nelson D.R."/>
            <person name="Nelson C."/>
            <person name="Nieminen K."/>
            <person name="Nilsson O."/>
            <person name="Pereda V."/>
            <person name="Peter G."/>
            <person name="Philippe R."/>
            <person name="Pilate G."/>
            <person name="Poliakov A."/>
            <person name="Razumovskaya J."/>
            <person name="Richardson P."/>
            <person name="Rinaldi C."/>
            <person name="Ritland K."/>
            <person name="Rouze P."/>
            <person name="Ryaboy D."/>
            <person name="Schmutz J."/>
            <person name="Schrader J."/>
            <person name="Segerman B."/>
            <person name="Shin H."/>
            <person name="Siddiqui A."/>
            <person name="Sterky F."/>
            <person name="Terry A."/>
            <person name="Tsai C.J."/>
            <person name="Uberbacher E."/>
            <person name="Unneberg P."/>
            <person name="Vahala J."/>
            <person name="Wall K."/>
            <person name="Wessler S."/>
            <person name="Yang G."/>
            <person name="Yin T."/>
            <person name="Douglas C."/>
            <person name="Marra M."/>
            <person name="Sandberg G."/>
            <person name="Van de Peer Y."/>
            <person name="Rokhsar D."/>
        </authorList>
    </citation>
    <scope>NUCLEOTIDE SEQUENCE [LARGE SCALE GENOMIC DNA]</scope>
    <source>
        <strain evidence="4">cv. Nisqually</strain>
    </source>
</reference>
<dbReference type="InterPro" id="IPR011706">
    <property type="entry name" value="Cu-oxidase_C"/>
</dbReference>
<dbReference type="PANTHER" id="PTHR11709">
    <property type="entry name" value="MULTI-COPPER OXIDASE"/>
    <property type="match status" value="1"/>
</dbReference>
<comment type="caution">
    <text evidence="3">The sequence shown here is derived from an EMBL/GenBank/DDBJ whole genome shotgun (WGS) entry which is preliminary data.</text>
</comment>
<keyword evidence="4" id="KW-1185">Reference proteome</keyword>
<dbReference type="KEGG" id="pop:7490645"/>
<dbReference type="Pfam" id="PF00394">
    <property type="entry name" value="Cu-oxidase"/>
    <property type="match status" value="1"/>
</dbReference>
<dbReference type="HOGENOM" id="CLU_022744_2_0_1"/>
<protein>
    <submittedName>
        <fullName evidence="3">Uncharacterized protein</fullName>
    </submittedName>
</protein>
<evidence type="ECO:0000256" key="1">
    <source>
        <dbReference type="ARBA" id="ARBA00010609"/>
    </source>
</evidence>
<dbReference type="GO" id="GO:0005507">
    <property type="term" value="F:copper ion binding"/>
    <property type="evidence" value="ECO:0007669"/>
    <property type="project" value="InterPro"/>
</dbReference>